<gene>
    <name evidence="6" type="primary">Contig19623.g20803</name>
    <name evidence="6" type="ORF">STYLEM_12536</name>
</gene>
<organism evidence="6 7">
    <name type="scientific">Stylonychia lemnae</name>
    <name type="common">Ciliate</name>
    <dbReference type="NCBI Taxonomy" id="5949"/>
    <lineage>
        <taxon>Eukaryota</taxon>
        <taxon>Sar</taxon>
        <taxon>Alveolata</taxon>
        <taxon>Ciliophora</taxon>
        <taxon>Intramacronucleata</taxon>
        <taxon>Spirotrichea</taxon>
        <taxon>Stichotrichia</taxon>
        <taxon>Sporadotrichida</taxon>
        <taxon>Oxytrichidae</taxon>
        <taxon>Stylonychinae</taxon>
        <taxon>Stylonychia</taxon>
    </lineage>
</organism>
<dbReference type="SMART" id="SM00882">
    <property type="entry name" value="CoA_trans"/>
    <property type="match status" value="2"/>
</dbReference>
<sequence>MLKQIILNARRGTLFSQAQLLQRSSYAFSAQAAQTSTPGPIDKKVWKNALEATYDVKDGSTILAGGFGLCGIPENLIKAIAKHDVKELTLVSNECGTNDYGLSLLLRKHQVAAVHASYIGVNKVFEQQYLSGEVEVHLTPQGNLAEKIRAGGAGIPAFYSPTGAGTLLETGQIPTKYGPGGKVLSYSKPREVREFNGKRYLLEEAITGDFSFVKCWKADKDGNLVFHVTARNFNPDCATAGKIVIAEADEIVEVGELKPDEIHCPGIFVDRVVKGINEQKRIEKLTLKSPGGPQISAKTEEERVMRINIARRAANEIKPNMYVNLGIGMPTTVANFVDPAMNVYFHAENGLLGIGEYPEVGHEDPDLINAGKETVTIKKGGVILPSSMAFSVIRGGHLDMTILGGLQVGSNGDLANWIIPGKLVKGMGGAMDLVSSVKRIVVLMALTDKFGDKKFRKATDLPVTGPKCVSTLITDKAVFEFTPNGVVLKELARGTSLEQLRQLTDVDFRIAENLGVMEENFSKYEGGNDDDDIFK</sequence>
<evidence type="ECO:0000256" key="5">
    <source>
        <dbReference type="PIRSR" id="PIRSR000858-1"/>
    </source>
</evidence>
<feature type="active site" description="5-glutamyl coenzyme A thioester intermediate" evidence="5">
    <location>
        <position position="348"/>
    </location>
</feature>
<protein>
    <recommendedName>
        <fullName evidence="4">Succinyl-CoA:3-ketoacid-coenzyme A transferase</fullName>
        <ecNumber evidence="4">2.8.3.5</ecNumber>
    </recommendedName>
</protein>
<dbReference type="AlphaFoldDB" id="A0A078ARL1"/>
<dbReference type="PROSITE" id="PS01273">
    <property type="entry name" value="COA_TRANSF_1"/>
    <property type="match status" value="1"/>
</dbReference>
<evidence type="ECO:0000256" key="1">
    <source>
        <dbReference type="ARBA" id="ARBA00005612"/>
    </source>
</evidence>
<dbReference type="Pfam" id="PF01144">
    <property type="entry name" value="CoA_trans"/>
    <property type="match status" value="2"/>
</dbReference>
<dbReference type="PANTHER" id="PTHR13707:SF60">
    <property type="entry name" value="ACETATE COA-TRANSFERASE SUBUNIT ALPHA"/>
    <property type="match status" value="1"/>
</dbReference>
<keyword evidence="4" id="KW-0496">Mitochondrion</keyword>
<evidence type="ECO:0000313" key="7">
    <source>
        <dbReference type="Proteomes" id="UP000039865"/>
    </source>
</evidence>
<dbReference type="GO" id="GO:0008260">
    <property type="term" value="F:succinyl-CoA:3-oxo-acid CoA-transferase activity"/>
    <property type="evidence" value="ECO:0007669"/>
    <property type="project" value="UniProtKB-EC"/>
</dbReference>
<dbReference type="OrthoDB" id="1933379at2759"/>
<dbReference type="InterPro" id="IPR004163">
    <property type="entry name" value="CoA_transf_BS"/>
</dbReference>
<evidence type="ECO:0000256" key="4">
    <source>
        <dbReference type="PIRNR" id="PIRNR000858"/>
    </source>
</evidence>
<dbReference type="Gene3D" id="3.40.1080.10">
    <property type="entry name" value="Glutaconate Coenzyme A-transferase"/>
    <property type="match status" value="2"/>
</dbReference>
<proteinExistence type="inferred from homology"/>
<dbReference type="OMA" id="MQVNQFG"/>
<dbReference type="GO" id="GO:0046952">
    <property type="term" value="P:ketone body catabolic process"/>
    <property type="evidence" value="ECO:0007669"/>
    <property type="project" value="InterPro"/>
</dbReference>
<dbReference type="NCBIfam" id="TIGR02428">
    <property type="entry name" value="pcaJ_scoB_fam"/>
    <property type="match status" value="1"/>
</dbReference>
<comment type="pathway">
    <text evidence="4">Ketone metabolism; succinyl-CoA degradation; acetoacetyl-CoA from succinyl-CoA: step 1/1.</text>
</comment>
<dbReference type="EC" id="2.8.3.5" evidence="4"/>
<comment type="similarity">
    <text evidence="2 4">Belongs to the 3-oxoacid CoA-transferase family.</text>
</comment>
<comment type="function">
    <text evidence="4">Key enzyme for ketone body catabolism. Transfers the CoA moiety from succinate to acetoacetate. Formation of the enzyme-CoA intermediate proceeds via an unstable anhydride species formed between the carboxylate groups of the enzyme and substrate.</text>
</comment>
<dbReference type="InParanoid" id="A0A078ARL1"/>
<reference evidence="6 7" key="1">
    <citation type="submission" date="2014-06" db="EMBL/GenBank/DDBJ databases">
        <authorList>
            <person name="Swart Estienne"/>
        </authorList>
    </citation>
    <scope>NUCLEOTIDE SEQUENCE [LARGE SCALE GENOMIC DNA]</scope>
    <source>
        <strain evidence="6 7">130c</strain>
    </source>
</reference>
<dbReference type="InterPro" id="IPR037171">
    <property type="entry name" value="NagB/RpiA_transferase-like"/>
</dbReference>
<dbReference type="PANTHER" id="PTHR13707">
    <property type="entry name" value="KETOACID-COENZYME A TRANSFERASE"/>
    <property type="match status" value="1"/>
</dbReference>
<evidence type="ECO:0000256" key="2">
    <source>
        <dbReference type="ARBA" id="ARBA00007154"/>
    </source>
</evidence>
<evidence type="ECO:0000313" key="6">
    <source>
        <dbReference type="EMBL" id="CDW83488.1"/>
    </source>
</evidence>
<dbReference type="InterPro" id="IPR012791">
    <property type="entry name" value="3-oxoacid_CoA-transf_B"/>
</dbReference>
<comment type="similarity">
    <text evidence="1">Belongs to the 3-oxoacid CoA-transferase subunit A family.</text>
</comment>
<dbReference type="InterPro" id="IPR004165">
    <property type="entry name" value="CoA_trans_fam_I"/>
</dbReference>
<name>A0A078ARL1_STYLE</name>
<dbReference type="InterPro" id="IPR014388">
    <property type="entry name" value="3-oxoacid_CoA-transferase"/>
</dbReference>
<evidence type="ECO:0000256" key="3">
    <source>
        <dbReference type="ARBA" id="ARBA00022679"/>
    </source>
</evidence>
<comment type="catalytic activity">
    <reaction evidence="4">
        <text>a 3-oxo acid + succinyl-CoA = a 3-oxoacyl-CoA + succinate</text>
        <dbReference type="Rhea" id="RHEA:24564"/>
        <dbReference type="ChEBI" id="CHEBI:30031"/>
        <dbReference type="ChEBI" id="CHEBI:35973"/>
        <dbReference type="ChEBI" id="CHEBI:57292"/>
        <dbReference type="ChEBI" id="CHEBI:90726"/>
        <dbReference type="EC" id="2.8.3.5"/>
    </reaction>
</comment>
<dbReference type="UniPathway" id="UPA00929">
    <property type="reaction ID" value="UER00894"/>
</dbReference>
<dbReference type="Proteomes" id="UP000039865">
    <property type="component" value="Unassembled WGS sequence"/>
</dbReference>
<keyword evidence="7" id="KW-1185">Reference proteome</keyword>
<dbReference type="PIRSF" id="PIRSF000858">
    <property type="entry name" value="SCOT-t"/>
    <property type="match status" value="1"/>
</dbReference>
<keyword evidence="3 4" id="KW-0808">Transferase</keyword>
<accession>A0A078ARL1</accession>
<dbReference type="EMBL" id="CCKQ01011889">
    <property type="protein sequence ID" value="CDW83488.1"/>
    <property type="molecule type" value="Genomic_DNA"/>
</dbReference>
<dbReference type="SUPFAM" id="SSF100950">
    <property type="entry name" value="NagB/RpiA/CoA transferase-like"/>
    <property type="match status" value="2"/>
</dbReference>